<evidence type="ECO:0000256" key="2">
    <source>
        <dbReference type="ARBA" id="ARBA00022448"/>
    </source>
</evidence>
<evidence type="ECO:0000259" key="5">
    <source>
        <dbReference type="PROSITE" id="PS50893"/>
    </source>
</evidence>
<keyword evidence="7" id="KW-1185">Reference proteome</keyword>
<keyword evidence="3" id="KW-0547">Nucleotide-binding</keyword>
<keyword evidence="4 6" id="KW-0067">ATP-binding</keyword>
<comment type="caution">
    <text evidence="6">The sequence shown here is derived from an EMBL/GenBank/DDBJ whole genome shotgun (WGS) entry which is preliminary data.</text>
</comment>
<dbReference type="PROSITE" id="PS50893">
    <property type="entry name" value="ABC_TRANSPORTER_2"/>
    <property type="match status" value="1"/>
</dbReference>
<dbReference type="Gene3D" id="3.40.50.300">
    <property type="entry name" value="P-loop containing nucleotide triphosphate hydrolases"/>
    <property type="match status" value="1"/>
</dbReference>
<accession>A0ABV6AG78</accession>
<dbReference type="InterPro" id="IPR003593">
    <property type="entry name" value="AAA+_ATPase"/>
</dbReference>
<dbReference type="PANTHER" id="PTHR42788">
    <property type="entry name" value="TAURINE IMPORT ATP-BINDING PROTEIN-RELATED"/>
    <property type="match status" value="1"/>
</dbReference>
<reference evidence="6 7" key="1">
    <citation type="submission" date="2024-09" db="EMBL/GenBank/DDBJ databases">
        <authorList>
            <person name="Sun Q."/>
            <person name="Mori K."/>
        </authorList>
    </citation>
    <scope>NUCLEOTIDE SEQUENCE [LARGE SCALE GENOMIC DNA]</scope>
    <source>
        <strain evidence="6 7">TBRC 4938</strain>
    </source>
</reference>
<dbReference type="PROSITE" id="PS00211">
    <property type="entry name" value="ABC_TRANSPORTER_1"/>
    <property type="match status" value="1"/>
</dbReference>
<proteinExistence type="inferred from homology"/>
<sequence length="267" mass="29370">MSDRSQAIIGRNLNLVYERPGAEPVAALQDVSFTIEDGQFISLIGPSGCGKTTLLKIFGDLLAPTSGELTIGGSAPSLLRQRRVIGQMFQDATLLPWKTIGDNIALLGDIAGKKPTREEVASLAEMVGIGRFIDSYPHELSGGMRQRAALARAYALKPRILLMDEPFGALDEITREQMNDELVRIWSGSRLTVIFVTHSIAEAAYLSDRVFVMAPRPGRVVADVRIDIPRERRAAERFGAELTRCAEEIHHHLVTNMRKPDDGHDAD</sequence>
<dbReference type="SMART" id="SM00382">
    <property type="entry name" value="AAA"/>
    <property type="match status" value="1"/>
</dbReference>
<dbReference type="SUPFAM" id="SSF52540">
    <property type="entry name" value="P-loop containing nucleoside triphosphate hydrolases"/>
    <property type="match status" value="1"/>
</dbReference>
<keyword evidence="2" id="KW-0813">Transport</keyword>
<evidence type="ECO:0000313" key="6">
    <source>
        <dbReference type="EMBL" id="MFB9949621.1"/>
    </source>
</evidence>
<dbReference type="RefSeq" id="WP_377260856.1">
    <property type="nucleotide sequence ID" value="NZ_JBHMAA010000014.1"/>
</dbReference>
<organism evidence="6 7">
    <name type="scientific">Rhizobium puerariae</name>
    <dbReference type="NCBI Taxonomy" id="1585791"/>
    <lineage>
        <taxon>Bacteria</taxon>
        <taxon>Pseudomonadati</taxon>
        <taxon>Pseudomonadota</taxon>
        <taxon>Alphaproteobacteria</taxon>
        <taxon>Hyphomicrobiales</taxon>
        <taxon>Rhizobiaceae</taxon>
        <taxon>Rhizobium/Agrobacterium group</taxon>
        <taxon>Rhizobium</taxon>
    </lineage>
</organism>
<protein>
    <submittedName>
        <fullName evidence="6">ABC transporter ATP-binding protein</fullName>
    </submittedName>
</protein>
<dbReference type="InterPro" id="IPR017871">
    <property type="entry name" value="ABC_transporter-like_CS"/>
</dbReference>
<evidence type="ECO:0000256" key="4">
    <source>
        <dbReference type="ARBA" id="ARBA00022840"/>
    </source>
</evidence>
<evidence type="ECO:0000313" key="7">
    <source>
        <dbReference type="Proteomes" id="UP001589692"/>
    </source>
</evidence>
<dbReference type="InterPro" id="IPR050166">
    <property type="entry name" value="ABC_transporter_ATP-bind"/>
</dbReference>
<evidence type="ECO:0000256" key="1">
    <source>
        <dbReference type="ARBA" id="ARBA00005417"/>
    </source>
</evidence>
<dbReference type="Pfam" id="PF00005">
    <property type="entry name" value="ABC_tran"/>
    <property type="match status" value="1"/>
</dbReference>
<name>A0ABV6AG78_9HYPH</name>
<dbReference type="InterPro" id="IPR003439">
    <property type="entry name" value="ABC_transporter-like_ATP-bd"/>
</dbReference>
<evidence type="ECO:0000256" key="3">
    <source>
        <dbReference type="ARBA" id="ARBA00022741"/>
    </source>
</evidence>
<comment type="similarity">
    <text evidence="1">Belongs to the ABC transporter superfamily.</text>
</comment>
<gene>
    <name evidence="6" type="ORF">ACFFP0_12220</name>
</gene>
<dbReference type="CDD" id="cd03293">
    <property type="entry name" value="ABC_NrtD_SsuB_transporters"/>
    <property type="match status" value="1"/>
</dbReference>
<dbReference type="GO" id="GO:0005524">
    <property type="term" value="F:ATP binding"/>
    <property type="evidence" value="ECO:0007669"/>
    <property type="project" value="UniProtKB-KW"/>
</dbReference>
<dbReference type="PANTHER" id="PTHR42788:SF20">
    <property type="entry name" value="ABC TRANSPORTER ATP-BINDING PROTEIN"/>
    <property type="match status" value="1"/>
</dbReference>
<feature type="domain" description="ABC transporter" evidence="5">
    <location>
        <begin position="10"/>
        <end position="242"/>
    </location>
</feature>
<dbReference type="Proteomes" id="UP001589692">
    <property type="component" value="Unassembled WGS sequence"/>
</dbReference>
<dbReference type="EMBL" id="JBHMAA010000014">
    <property type="protein sequence ID" value="MFB9949621.1"/>
    <property type="molecule type" value="Genomic_DNA"/>
</dbReference>
<dbReference type="InterPro" id="IPR027417">
    <property type="entry name" value="P-loop_NTPase"/>
</dbReference>